<name>A0A087E6X9_9BIFI</name>
<evidence type="ECO:0000256" key="1">
    <source>
        <dbReference type="SAM" id="Phobius"/>
    </source>
</evidence>
<organism evidence="2 3">
    <name type="scientific">Bifidobacterium tsurumiense</name>
    <dbReference type="NCBI Taxonomy" id="356829"/>
    <lineage>
        <taxon>Bacteria</taxon>
        <taxon>Bacillati</taxon>
        <taxon>Actinomycetota</taxon>
        <taxon>Actinomycetes</taxon>
        <taxon>Bifidobacteriales</taxon>
        <taxon>Bifidobacteriaceae</taxon>
        <taxon>Bifidobacterium</taxon>
    </lineage>
</organism>
<reference evidence="2 3" key="1">
    <citation type="submission" date="2014-03" db="EMBL/GenBank/DDBJ databases">
        <title>Genomics of Bifidobacteria.</title>
        <authorList>
            <person name="Ventura M."/>
            <person name="Milani C."/>
            <person name="Lugli G.A."/>
        </authorList>
    </citation>
    <scope>NUCLEOTIDE SEQUENCE [LARGE SCALE GENOMIC DNA]</scope>
    <source>
        <strain evidence="2 3">JCM 13495</strain>
    </source>
</reference>
<protein>
    <submittedName>
        <fullName evidence="2">Uncharacterized protein</fullName>
    </submittedName>
</protein>
<keyword evidence="1" id="KW-0472">Membrane</keyword>
<dbReference type="AlphaFoldDB" id="A0A087E6X9"/>
<accession>A0A087E6X9</accession>
<keyword evidence="1" id="KW-1133">Transmembrane helix</keyword>
<proteinExistence type="predicted"/>
<dbReference type="eggNOG" id="ENOG50329VH">
    <property type="taxonomic scope" value="Bacteria"/>
</dbReference>
<evidence type="ECO:0000313" key="2">
    <source>
        <dbReference type="EMBL" id="KFJ03530.1"/>
    </source>
</evidence>
<dbReference type="Proteomes" id="UP000029080">
    <property type="component" value="Unassembled WGS sequence"/>
</dbReference>
<keyword evidence="1" id="KW-0812">Transmembrane</keyword>
<evidence type="ECO:0000313" key="3">
    <source>
        <dbReference type="Proteomes" id="UP000029080"/>
    </source>
</evidence>
<sequence length="109" mass="11176">MNLLSIVPAAASVVSVVVADDLTNPAACLPPGFSGPVTTVLGWVKALGMVIALVSIIRIGVHILRQQGDGVPDRDDTMDKLFNWAVGIVIVSSAVSFLSALGMSVSTAC</sequence>
<dbReference type="EMBL" id="JGZU01000022">
    <property type="protein sequence ID" value="KFJ03530.1"/>
    <property type="molecule type" value="Genomic_DNA"/>
</dbReference>
<gene>
    <name evidence="2" type="ORF">BITS_1866</name>
</gene>
<comment type="caution">
    <text evidence="2">The sequence shown here is derived from an EMBL/GenBank/DDBJ whole genome shotgun (WGS) entry which is preliminary data.</text>
</comment>
<keyword evidence="3" id="KW-1185">Reference proteome</keyword>
<dbReference type="OrthoDB" id="3237337at2"/>
<dbReference type="STRING" id="356829.BITS_1866"/>
<dbReference type="RefSeq" id="WP_034533899.1">
    <property type="nucleotide sequence ID" value="NZ_JGZU01000022.1"/>
</dbReference>
<feature type="transmembrane region" description="Helical" evidence="1">
    <location>
        <begin position="43"/>
        <end position="61"/>
    </location>
</feature>
<feature type="transmembrane region" description="Helical" evidence="1">
    <location>
        <begin position="81"/>
        <end position="103"/>
    </location>
</feature>